<dbReference type="InterPro" id="IPR011234">
    <property type="entry name" value="Fumarylacetoacetase-like_C"/>
</dbReference>
<dbReference type="RefSeq" id="WP_220118616.1">
    <property type="nucleotide sequence ID" value="NZ_JAHZUY010000055.1"/>
</dbReference>
<dbReference type="SUPFAM" id="SSF56529">
    <property type="entry name" value="FAH"/>
    <property type="match status" value="1"/>
</dbReference>
<sequence length="264" mass="27611">MPGEDRADEAAALLWRHWREGRRLAALPEALRPATRAEGYAIQARLAARSAHPPLGWKIAATSAAGQAHIGVDGPLAGRLLAEGWHEAGSATVPFGANRMRVAEAEFAFRMARDLPPRAAPYTVAEVLDAVATLHPAIEIPDSRFADFAAVGAAQLIADNACAHQFVLGPAAAADWRARDLAAHRVRGTVAGRLQREGVGANVLGDPRAALAWLANELSRHGITLAAGQVVTTGTCLVPLPVGPGDAVFADFGPLGSVAMRFAD</sequence>
<accession>A0ABS7F5E2</accession>
<keyword evidence="4" id="KW-1185">Reference proteome</keyword>
<comment type="caution">
    <text evidence="3">The sequence shown here is derived from an EMBL/GenBank/DDBJ whole genome shotgun (WGS) entry which is preliminary data.</text>
</comment>
<gene>
    <name evidence="3" type="ORF">K1J50_15235</name>
</gene>
<dbReference type="EMBL" id="JAHZUY010000055">
    <property type="protein sequence ID" value="MBW8270836.1"/>
    <property type="molecule type" value="Genomic_DNA"/>
</dbReference>
<dbReference type="Gene3D" id="3.90.850.10">
    <property type="entry name" value="Fumarylacetoacetase-like, C-terminal domain"/>
    <property type="match status" value="1"/>
</dbReference>
<protein>
    <submittedName>
        <fullName evidence="3">Fumarylacetoacetate hydrolase family protein</fullName>
    </submittedName>
</protein>
<keyword evidence="1" id="KW-0456">Lyase</keyword>
<keyword evidence="3" id="KW-0378">Hydrolase</keyword>
<dbReference type="InterPro" id="IPR050772">
    <property type="entry name" value="Hydratase-Decarb/MhpD_sf"/>
</dbReference>
<dbReference type="Pfam" id="PF01557">
    <property type="entry name" value="FAA_hydrolase"/>
    <property type="match status" value="1"/>
</dbReference>
<proteinExistence type="predicted"/>
<name>A0ABS7F5E2_9PROT</name>
<reference evidence="3 4" key="1">
    <citation type="submission" date="2021-08" db="EMBL/GenBank/DDBJ databases">
        <title>Caldovatus sediminis gen. nov., sp. nov., a moderately thermophilic bacterium isolated from a hot spring.</title>
        <authorList>
            <person name="Hu C.-J."/>
            <person name="Li W.-J."/>
            <person name="Xian W.-D."/>
        </authorList>
    </citation>
    <scope>NUCLEOTIDE SEQUENCE [LARGE SCALE GENOMIC DNA]</scope>
    <source>
        <strain evidence="3 4">SYSU G05006</strain>
    </source>
</reference>
<dbReference type="PANTHER" id="PTHR30143">
    <property type="entry name" value="ACID HYDRATASE"/>
    <property type="match status" value="1"/>
</dbReference>
<evidence type="ECO:0000259" key="2">
    <source>
        <dbReference type="Pfam" id="PF01557"/>
    </source>
</evidence>
<dbReference type="PANTHER" id="PTHR30143:SF0">
    <property type="entry name" value="2-KETO-4-PENTENOATE HYDRATASE"/>
    <property type="match status" value="1"/>
</dbReference>
<dbReference type="InterPro" id="IPR036663">
    <property type="entry name" value="Fumarylacetoacetase_C_sf"/>
</dbReference>
<evidence type="ECO:0000313" key="3">
    <source>
        <dbReference type="EMBL" id="MBW8270836.1"/>
    </source>
</evidence>
<organism evidence="3 4">
    <name type="scientific">Caldovatus aquaticus</name>
    <dbReference type="NCBI Taxonomy" id="2865671"/>
    <lineage>
        <taxon>Bacteria</taxon>
        <taxon>Pseudomonadati</taxon>
        <taxon>Pseudomonadota</taxon>
        <taxon>Alphaproteobacteria</taxon>
        <taxon>Acetobacterales</taxon>
        <taxon>Roseomonadaceae</taxon>
        <taxon>Caldovatus</taxon>
    </lineage>
</organism>
<evidence type="ECO:0000256" key="1">
    <source>
        <dbReference type="ARBA" id="ARBA00023239"/>
    </source>
</evidence>
<evidence type="ECO:0000313" key="4">
    <source>
        <dbReference type="Proteomes" id="UP001519924"/>
    </source>
</evidence>
<feature type="domain" description="Fumarylacetoacetase-like C-terminal" evidence="2">
    <location>
        <begin position="102"/>
        <end position="261"/>
    </location>
</feature>
<dbReference type="GO" id="GO:0016787">
    <property type="term" value="F:hydrolase activity"/>
    <property type="evidence" value="ECO:0007669"/>
    <property type="project" value="UniProtKB-KW"/>
</dbReference>
<dbReference type="Proteomes" id="UP001519924">
    <property type="component" value="Unassembled WGS sequence"/>
</dbReference>